<evidence type="ECO:0000256" key="1">
    <source>
        <dbReference type="SAM" id="SignalP"/>
    </source>
</evidence>
<protein>
    <recommendedName>
        <fullName evidence="4">UrcA family protein</fullName>
    </recommendedName>
</protein>
<evidence type="ECO:0000313" key="3">
    <source>
        <dbReference type="Proteomes" id="UP000602442"/>
    </source>
</evidence>
<organism evidence="2 3">
    <name type="scientific">Aurantiacibacter sediminis</name>
    <dbReference type="NCBI Taxonomy" id="2793064"/>
    <lineage>
        <taxon>Bacteria</taxon>
        <taxon>Pseudomonadati</taxon>
        <taxon>Pseudomonadota</taxon>
        <taxon>Alphaproteobacteria</taxon>
        <taxon>Sphingomonadales</taxon>
        <taxon>Erythrobacteraceae</taxon>
        <taxon>Aurantiacibacter</taxon>
    </lineage>
</organism>
<accession>A0ABS0N490</accession>
<evidence type="ECO:0008006" key="4">
    <source>
        <dbReference type="Google" id="ProtNLM"/>
    </source>
</evidence>
<dbReference type="EMBL" id="JAEANY010000003">
    <property type="protein sequence ID" value="MBH5322805.1"/>
    <property type="molecule type" value="Genomic_DNA"/>
</dbReference>
<evidence type="ECO:0000313" key="2">
    <source>
        <dbReference type="EMBL" id="MBH5322805.1"/>
    </source>
</evidence>
<name>A0ABS0N490_9SPHN</name>
<gene>
    <name evidence="2" type="ORF">I5L03_09420</name>
</gene>
<dbReference type="RefSeq" id="WP_197921546.1">
    <property type="nucleotide sequence ID" value="NZ_CAWPTA010000008.1"/>
</dbReference>
<keyword evidence="1" id="KW-0732">Signal</keyword>
<comment type="caution">
    <text evidence="2">The sequence shown here is derived from an EMBL/GenBank/DDBJ whole genome shotgun (WGS) entry which is preliminary data.</text>
</comment>
<keyword evidence="3" id="KW-1185">Reference proteome</keyword>
<feature type="signal peptide" evidence="1">
    <location>
        <begin position="1"/>
        <end position="24"/>
    </location>
</feature>
<feature type="chain" id="PRO_5047250001" description="UrcA family protein" evidence="1">
    <location>
        <begin position="25"/>
        <end position="87"/>
    </location>
</feature>
<dbReference type="Proteomes" id="UP000602442">
    <property type="component" value="Unassembled WGS sequence"/>
</dbReference>
<proteinExistence type="predicted"/>
<sequence>MLRQLLTLLAVFSGFTLAAEPVQAAQGAVVSVASASECMEAQPAVYASVEHSAVAQASAVVADKGCEQRAQILPAPSIMLQADRARE</sequence>
<reference evidence="2 3" key="1">
    <citation type="submission" date="2020-11" db="EMBL/GenBank/DDBJ databases">
        <title>Erythrobacter sediminis sp. nov., a marine bacterium from a tidal flat of Garorim Bay.</title>
        <authorList>
            <person name="Kim D."/>
            <person name="Yoo Y."/>
            <person name="Kim J.-J."/>
        </authorList>
    </citation>
    <scope>NUCLEOTIDE SEQUENCE [LARGE SCALE GENOMIC DNA]</scope>
    <source>
        <strain evidence="2 3">JGD-13</strain>
    </source>
</reference>